<evidence type="ECO:0008006" key="2">
    <source>
        <dbReference type="Google" id="ProtNLM"/>
    </source>
</evidence>
<name>A0A5B8RAN5_9ZZZZ</name>
<protein>
    <recommendedName>
        <fullName evidence="2">DUF2288 domain-containing protein</fullName>
    </recommendedName>
</protein>
<dbReference type="Pfam" id="PF10052">
    <property type="entry name" value="DUF2288"/>
    <property type="match status" value="1"/>
</dbReference>
<reference evidence="1" key="1">
    <citation type="submission" date="2019-06" db="EMBL/GenBank/DDBJ databases">
        <authorList>
            <person name="Murdoch R.W."/>
            <person name="Fathepure B."/>
        </authorList>
    </citation>
    <scope>NUCLEOTIDE SEQUENCE</scope>
</reference>
<accession>A0A5B8RAN5</accession>
<proteinExistence type="predicted"/>
<sequence>MTAEPSLHERLNAETARIRWSELERHFARGATVTVARDLDLVEVARRFVEDDTAHVSAWLEEGRVARTSDDEARAWAAVDAELWAVVVPPWVLVQEDQPPGNEH</sequence>
<gene>
    <name evidence="1" type="ORF">KBTEX_01442</name>
</gene>
<organism evidence="1">
    <name type="scientific">uncultured organism</name>
    <dbReference type="NCBI Taxonomy" id="155900"/>
    <lineage>
        <taxon>unclassified sequences</taxon>
        <taxon>environmental samples</taxon>
    </lineage>
</organism>
<evidence type="ECO:0000313" key="1">
    <source>
        <dbReference type="EMBL" id="QEA05123.1"/>
    </source>
</evidence>
<dbReference type="AlphaFoldDB" id="A0A5B8RAN5"/>
<dbReference type="EMBL" id="MN079095">
    <property type="protein sequence ID" value="QEA05123.1"/>
    <property type="molecule type" value="Genomic_DNA"/>
</dbReference>
<dbReference type="InterPro" id="IPR018741">
    <property type="entry name" value="DUF2288"/>
</dbReference>